<evidence type="ECO:0000313" key="1">
    <source>
        <dbReference type="EMBL" id="KAH7377005.1"/>
    </source>
</evidence>
<protein>
    <submittedName>
        <fullName evidence="1">Uncharacterized protein</fullName>
    </submittedName>
</protein>
<dbReference type="Proteomes" id="UP000813385">
    <property type="component" value="Unassembled WGS sequence"/>
</dbReference>
<sequence length="80" mass="8795">MRLLAGRMMWLWTNARGEVPLGNRYLGNVGSSHLRLGGFFTCGEKAEGGAARRRNVSQGPAWLGMGAPQFDAMTDTRRAR</sequence>
<dbReference type="AlphaFoldDB" id="A0A8K0TRU2"/>
<gene>
    <name evidence="1" type="ORF">B0T11DRAFT_273243</name>
</gene>
<comment type="caution">
    <text evidence="1">The sequence shown here is derived from an EMBL/GenBank/DDBJ whole genome shotgun (WGS) entry which is preliminary data.</text>
</comment>
<organism evidence="1 2">
    <name type="scientific">Plectosphaerella cucumerina</name>
    <dbReference type="NCBI Taxonomy" id="40658"/>
    <lineage>
        <taxon>Eukaryota</taxon>
        <taxon>Fungi</taxon>
        <taxon>Dikarya</taxon>
        <taxon>Ascomycota</taxon>
        <taxon>Pezizomycotina</taxon>
        <taxon>Sordariomycetes</taxon>
        <taxon>Hypocreomycetidae</taxon>
        <taxon>Glomerellales</taxon>
        <taxon>Plectosphaerellaceae</taxon>
        <taxon>Plectosphaerella</taxon>
    </lineage>
</organism>
<evidence type="ECO:0000313" key="2">
    <source>
        <dbReference type="Proteomes" id="UP000813385"/>
    </source>
</evidence>
<name>A0A8K0TRU2_9PEZI</name>
<keyword evidence="2" id="KW-1185">Reference proteome</keyword>
<reference evidence="1" key="1">
    <citation type="journal article" date="2021" name="Nat. Commun.">
        <title>Genetic determinants of endophytism in the Arabidopsis root mycobiome.</title>
        <authorList>
            <person name="Mesny F."/>
            <person name="Miyauchi S."/>
            <person name="Thiergart T."/>
            <person name="Pickel B."/>
            <person name="Atanasova L."/>
            <person name="Karlsson M."/>
            <person name="Huettel B."/>
            <person name="Barry K.W."/>
            <person name="Haridas S."/>
            <person name="Chen C."/>
            <person name="Bauer D."/>
            <person name="Andreopoulos W."/>
            <person name="Pangilinan J."/>
            <person name="LaButti K."/>
            <person name="Riley R."/>
            <person name="Lipzen A."/>
            <person name="Clum A."/>
            <person name="Drula E."/>
            <person name="Henrissat B."/>
            <person name="Kohler A."/>
            <person name="Grigoriev I.V."/>
            <person name="Martin F.M."/>
            <person name="Hacquard S."/>
        </authorList>
    </citation>
    <scope>NUCLEOTIDE SEQUENCE</scope>
    <source>
        <strain evidence="1">MPI-CAGE-AT-0016</strain>
    </source>
</reference>
<proteinExistence type="predicted"/>
<accession>A0A8K0TRU2</accession>
<dbReference type="EMBL" id="JAGPXD010000001">
    <property type="protein sequence ID" value="KAH7377005.1"/>
    <property type="molecule type" value="Genomic_DNA"/>
</dbReference>